<keyword evidence="6" id="KW-0479">Metal-binding</keyword>
<protein>
    <submittedName>
        <fullName evidence="7">Uncharacterized protein</fullName>
    </submittedName>
</protein>
<evidence type="ECO:0000313" key="7">
    <source>
        <dbReference type="EMBL" id="KAF6213224.1"/>
    </source>
</evidence>
<keyword evidence="5" id="KW-0472">Membrane</keyword>
<gene>
    <name evidence="7" type="ORF">GE061_010941</name>
</gene>
<proteinExistence type="inferred from homology"/>
<keyword evidence="4" id="KW-1133">Transmembrane helix</keyword>
<accession>A0A6A4JQZ2</accession>
<evidence type="ECO:0000256" key="4">
    <source>
        <dbReference type="ARBA" id="ARBA00022989"/>
    </source>
</evidence>
<organism evidence="7 8">
    <name type="scientific">Apolygus lucorum</name>
    <name type="common">Small green plant bug</name>
    <name type="synonym">Lygocoris lucorum</name>
    <dbReference type="NCBI Taxonomy" id="248454"/>
    <lineage>
        <taxon>Eukaryota</taxon>
        <taxon>Metazoa</taxon>
        <taxon>Ecdysozoa</taxon>
        <taxon>Arthropoda</taxon>
        <taxon>Hexapoda</taxon>
        <taxon>Insecta</taxon>
        <taxon>Pterygota</taxon>
        <taxon>Neoptera</taxon>
        <taxon>Paraneoptera</taxon>
        <taxon>Hemiptera</taxon>
        <taxon>Heteroptera</taxon>
        <taxon>Panheteroptera</taxon>
        <taxon>Cimicomorpha</taxon>
        <taxon>Miridae</taxon>
        <taxon>Mirini</taxon>
        <taxon>Apolygus</taxon>
    </lineage>
</organism>
<feature type="binding site" evidence="6">
    <location>
        <position position="346"/>
    </location>
    <ligand>
        <name>Zn(2+)</name>
        <dbReference type="ChEBI" id="CHEBI:29105"/>
    </ligand>
</feature>
<dbReference type="GO" id="GO:0046872">
    <property type="term" value="F:metal ion binding"/>
    <property type="evidence" value="ECO:0007669"/>
    <property type="project" value="UniProtKB-KW"/>
</dbReference>
<reference evidence="7" key="1">
    <citation type="journal article" date="2021" name="Mol. Ecol. Resour.">
        <title>Apolygus lucorum genome provides insights into omnivorousness and mesophyll feeding.</title>
        <authorList>
            <person name="Liu Y."/>
            <person name="Liu H."/>
            <person name="Wang H."/>
            <person name="Huang T."/>
            <person name="Liu B."/>
            <person name="Yang B."/>
            <person name="Yin L."/>
            <person name="Li B."/>
            <person name="Zhang Y."/>
            <person name="Zhang S."/>
            <person name="Jiang F."/>
            <person name="Zhang X."/>
            <person name="Ren Y."/>
            <person name="Wang B."/>
            <person name="Wang S."/>
            <person name="Lu Y."/>
            <person name="Wu K."/>
            <person name="Fan W."/>
            <person name="Wang G."/>
        </authorList>
    </citation>
    <scope>NUCLEOTIDE SEQUENCE</scope>
    <source>
        <strain evidence="7">12Hb</strain>
    </source>
</reference>
<dbReference type="GO" id="GO:0016020">
    <property type="term" value="C:membrane"/>
    <property type="evidence" value="ECO:0007669"/>
    <property type="project" value="UniProtKB-SubCell"/>
</dbReference>
<dbReference type="InterPro" id="IPR004254">
    <property type="entry name" value="AdipoR/HlyIII-related"/>
</dbReference>
<evidence type="ECO:0000256" key="1">
    <source>
        <dbReference type="ARBA" id="ARBA00004141"/>
    </source>
</evidence>
<dbReference type="PANTHER" id="PTHR20855:SF138">
    <property type="entry name" value="PROGESTIN AND ADIPOQ RECEPTOR FAMILY MEMBER 4"/>
    <property type="match status" value="1"/>
</dbReference>
<comment type="caution">
    <text evidence="7">The sequence shown here is derived from an EMBL/GenBank/DDBJ whole genome shotgun (WGS) entry which is preliminary data.</text>
</comment>
<keyword evidence="3" id="KW-0812">Transmembrane</keyword>
<feature type="binding site" evidence="6">
    <location>
        <position position="350"/>
    </location>
    <ligand>
        <name>Zn(2+)</name>
        <dbReference type="ChEBI" id="CHEBI:29105"/>
    </ligand>
</feature>
<evidence type="ECO:0000256" key="3">
    <source>
        <dbReference type="ARBA" id="ARBA00022692"/>
    </source>
</evidence>
<dbReference type="PANTHER" id="PTHR20855">
    <property type="entry name" value="ADIPOR/PROGESTIN RECEPTOR-RELATED"/>
    <property type="match status" value="1"/>
</dbReference>
<name>A0A6A4JQZ2_APOLU</name>
<keyword evidence="6" id="KW-0862">Zinc</keyword>
<dbReference type="AlphaFoldDB" id="A0A6A4JQZ2"/>
<evidence type="ECO:0000256" key="2">
    <source>
        <dbReference type="ARBA" id="ARBA00007018"/>
    </source>
</evidence>
<evidence type="ECO:0000256" key="5">
    <source>
        <dbReference type="ARBA" id="ARBA00023136"/>
    </source>
</evidence>
<comment type="similarity">
    <text evidence="2">Belongs to the ADIPOR family.</text>
</comment>
<comment type="subcellular location">
    <subcellularLocation>
        <location evidence="1">Membrane</location>
        <topology evidence="1">Multi-pass membrane protein</topology>
    </subcellularLocation>
</comment>
<feature type="binding site" evidence="6">
    <location>
        <position position="205"/>
    </location>
    <ligand>
        <name>Zn(2+)</name>
        <dbReference type="ChEBI" id="CHEBI:29105"/>
    </ligand>
</feature>
<dbReference type="GO" id="GO:0038023">
    <property type="term" value="F:signaling receptor activity"/>
    <property type="evidence" value="ECO:0007669"/>
    <property type="project" value="TreeGrafter"/>
</dbReference>
<dbReference type="Proteomes" id="UP000466442">
    <property type="component" value="Unassembled WGS sequence"/>
</dbReference>
<dbReference type="OrthoDB" id="535992at2759"/>
<dbReference type="EMBL" id="WIXP02000003">
    <property type="protein sequence ID" value="KAF6213224.1"/>
    <property type="molecule type" value="Genomic_DNA"/>
</dbReference>
<evidence type="ECO:0000313" key="8">
    <source>
        <dbReference type="Proteomes" id="UP000466442"/>
    </source>
</evidence>
<keyword evidence="8" id="KW-1185">Reference proteome</keyword>
<sequence>MVAMATAERCFSPRILPPRKVSLPRRPHLFRGVSVPSLGVRATTSELFTGSPRFLGRRTSAAVGLGPGRRDGVTAREPPVMEGETPVIPSGSVTARGESQVIARDDSPVMRGRDLLQWRDMPQHLQFNPYIHTGYRPLLTFWGSLASLFYLHNETINIVTHGLPILFILLVSPRVMPWSQIDSHFLAWCHIAGSISPWIGSFIYHLFMNMNLPPAFYHRLLQLDMLGIWVSQSFGALPMVCASVFCLPRILQWLLISCYCIFAIYGLFKALTASSPWNRRLCFALPFCMRNLLCVLRLTRFGGGNPLNMSNVILQDLLSVVGGAIGACNFPEKWLPGCLDYYCNSHNIMHVLVVMAVYYMYHAARSDLIWMAQGSCDRFPKVDTLSFKDDL</sequence>
<evidence type="ECO:0000256" key="6">
    <source>
        <dbReference type="PIRSR" id="PIRSR604254-1"/>
    </source>
</evidence>
<dbReference type="Pfam" id="PF03006">
    <property type="entry name" value="HlyIII"/>
    <property type="match status" value="1"/>
</dbReference>